<name>A0A381PGG3_9ZZZZ</name>
<evidence type="ECO:0000313" key="1">
    <source>
        <dbReference type="EMBL" id="SUZ66072.1"/>
    </source>
</evidence>
<organism evidence="1">
    <name type="scientific">marine metagenome</name>
    <dbReference type="NCBI Taxonomy" id="408172"/>
    <lineage>
        <taxon>unclassified sequences</taxon>
        <taxon>metagenomes</taxon>
        <taxon>ecological metagenomes</taxon>
    </lineage>
</organism>
<dbReference type="AlphaFoldDB" id="A0A381PGG3"/>
<protein>
    <submittedName>
        <fullName evidence="1">Uncharacterized protein</fullName>
    </submittedName>
</protein>
<accession>A0A381PGG3</accession>
<sequence length="80" mass="8878">MRRWAVAIRVESSNQAVFGCPGPSAPDVEFATSYTISVRSILTKSSSPREALSDCPYSAMDPRWRRSEWQPGVPHRSPIG</sequence>
<proteinExistence type="predicted"/>
<dbReference type="EMBL" id="UINC01000975">
    <property type="protein sequence ID" value="SUZ66072.1"/>
    <property type="molecule type" value="Genomic_DNA"/>
</dbReference>
<gene>
    <name evidence="1" type="ORF">METZ01_LOCUS18926</name>
</gene>
<reference evidence="1" key="1">
    <citation type="submission" date="2018-05" db="EMBL/GenBank/DDBJ databases">
        <authorList>
            <person name="Lanie J.A."/>
            <person name="Ng W.-L."/>
            <person name="Kazmierczak K.M."/>
            <person name="Andrzejewski T.M."/>
            <person name="Davidsen T.M."/>
            <person name="Wayne K.J."/>
            <person name="Tettelin H."/>
            <person name="Glass J.I."/>
            <person name="Rusch D."/>
            <person name="Podicherti R."/>
            <person name="Tsui H.-C.T."/>
            <person name="Winkler M.E."/>
        </authorList>
    </citation>
    <scope>NUCLEOTIDE SEQUENCE</scope>
</reference>